<dbReference type="RefSeq" id="WP_211913105.1">
    <property type="nucleotide sequence ID" value="NZ_CP036498.1"/>
</dbReference>
<evidence type="ECO:0000313" key="4">
    <source>
        <dbReference type="Proteomes" id="UP000682843"/>
    </source>
</evidence>
<evidence type="ECO:0000259" key="2">
    <source>
        <dbReference type="Pfam" id="PF06791"/>
    </source>
</evidence>
<feature type="domain" description="Bacteriophage tail tape measure N-terminal" evidence="2">
    <location>
        <begin position="119"/>
        <end position="322"/>
    </location>
</feature>
<gene>
    <name evidence="3" type="ORF">RPMA_12470</name>
</gene>
<proteinExistence type="predicted"/>
<evidence type="ECO:0000313" key="3">
    <source>
        <dbReference type="EMBL" id="QUS39560.1"/>
    </source>
</evidence>
<organism evidence="3 4">
    <name type="scientific">Tardiphaga alba</name>
    <dbReference type="NCBI Taxonomy" id="340268"/>
    <lineage>
        <taxon>Bacteria</taxon>
        <taxon>Pseudomonadati</taxon>
        <taxon>Pseudomonadota</taxon>
        <taxon>Alphaproteobacteria</taxon>
        <taxon>Hyphomicrobiales</taxon>
        <taxon>Nitrobacteraceae</taxon>
        <taxon>Tardiphaga</taxon>
    </lineage>
</organism>
<sequence>MATSQDAVRRLTIQTSAPGADQAAASLHKVGDALADVTVESQKTEKATLNLDQKFNAIEKRYVATVRAQQEYDKTQRMVNAAVAQNPALQERANAVMAAASERLRAANGGLNDNVKQMGLARHELINLGRQAQDVGTMLAMGASVGQVATSQAAQVIDIFASSQGSFSGFMKQATTAVGNFLTVGRVAFGGVAAVIGVASLALNSYLDSQQKVQMSLLGSGRASGQSLSSINAIAQSGSSTTGLSVSEARAFAAELASTGKIGRDNLEPLVKIGHDISVVFGTDAAGAAQLLGKAFADPVAGADQLNARLGFLDAAMQRNIQNLVAQNRVQEAQRVLQAGVVSGLEGVSDAVSTSTKFWMALGNAASNAWDKIGAAASRATGIGLKMGLDEQLKQAQTRLQELEAIAASRSSSANRGLGTTNLIEQQRIKVDELTAAIERYSQAAVDAQQRNQSFAQAAAVRNQLPEIDQLQKLRNEQELLVKTMVDVQTTGGPASEILKRMGMSYEELAKALSIANTNTTQFKSSFQSSFDQAKIAGDALTAFSPGARGDIARRQSLESTLGSKMTDGERQALGQQAYDNAVKSVTVSLGEQARARALYGEQTIKSAQLEINLLGKTIGQQAEMRANLQARQTLEQQASQNRTAFDKAEMARLEELNRKYGERVQLAAQAAVNDNISFGRQTALLSANDVAIAQQLKGIYPDLATGLSSVEAQGLRLNNTLRDINDTTRGITQSFASDFRNAIQGGATAFESLGIAGANALNKISDKLMNMAIDSLWSKAFGGSGGGLFSLLGIGGASSAGTGFSLTGTGGLYADGGYTGPGSKYQPAGLVHAGEYVFSQSSVRRIGLGNLDRLHRGYADGGPVLPFNSGAGNDNSRPAMVFNYNPTINAPNSDAQSVARLATVVANDRKNFERNVEAIVAKSAANKPGFGR</sequence>
<feature type="coiled-coil region" evidence="1">
    <location>
        <begin position="386"/>
        <end position="451"/>
    </location>
</feature>
<evidence type="ECO:0000256" key="1">
    <source>
        <dbReference type="SAM" id="Coils"/>
    </source>
</evidence>
<dbReference type="EMBL" id="CP036498">
    <property type="protein sequence ID" value="QUS39560.1"/>
    <property type="molecule type" value="Genomic_DNA"/>
</dbReference>
<dbReference type="Pfam" id="PF06791">
    <property type="entry name" value="TMP_2"/>
    <property type="match status" value="1"/>
</dbReference>
<keyword evidence="1" id="KW-0175">Coiled coil</keyword>
<keyword evidence="4" id="KW-1185">Reference proteome</keyword>
<accession>A0ABX8ACL8</accession>
<name>A0ABX8ACL8_9BRAD</name>
<reference evidence="3 4" key="1">
    <citation type="submission" date="2019-02" db="EMBL/GenBank/DDBJ databases">
        <title>Emended description of the genus Rhodopseudomonas and description of Rhodopseudomonas albus sp. nov., a non-phototrophic, heavy-metal-tolerant bacterium isolated from garden soil.</title>
        <authorList>
            <person name="Bao Z."/>
            <person name="Cao W.W."/>
            <person name="Sato Y."/>
            <person name="Nishizawa T."/>
            <person name="Zhao J."/>
            <person name="Guo Y."/>
            <person name="Ohta H."/>
        </authorList>
    </citation>
    <scope>NUCLEOTIDE SEQUENCE [LARGE SCALE GENOMIC DNA]</scope>
    <source>
        <strain evidence="3 4">SK50-23</strain>
    </source>
</reference>
<protein>
    <recommendedName>
        <fullName evidence="2">Bacteriophage tail tape measure N-terminal domain-containing protein</fullName>
    </recommendedName>
</protein>
<dbReference type="InterPro" id="IPR009628">
    <property type="entry name" value="Phage_tape_measure_N"/>
</dbReference>
<dbReference type="Proteomes" id="UP000682843">
    <property type="component" value="Chromosome"/>
</dbReference>